<feature type="repeat" description="TPR" evidence="1">
    <location>
        <begin position="461"/>
        <end position="494"/>
    </location>
</feature>
<evidence type="ECO:0000256" key="1">
    <source>
        <dbReference type="PROSITE-ProRule" id="PRU00339"/>
    </source>
</evidence>
<dbReference type="InterPro" id="IPR036737">
    <property type="entry name" value="OmpA-like_sf"/>
</dbReference>
<organism evidence="4 5">
    <name type="scientific">Candidatus Tidjanibacter faecipullorum</name>
    <dbReference type="NCBI Taxonomy" id="2838766"/>
    <lineage>
        <taxon>Bacteria</taxon>
        <taxon>Pseudomonadati</taxon>
        <taxon>Bacteroidota</taxon>
        <taxon>Bacteroidia</taxon>
        <taxon>Bacteroidales</taxon>
        <taxon>Rikenellaceae</taxon>
        <taxon>Tidjanibacter</taxon>
    </lineage>
</organism>
<dbReference type="InterPro" id="IPR011990">
    <property type="entry name" value="TPR-like_helical_dom_sf"/>
</dbReference>
<reference evidence="4" key="2">
    <citation type="submission" date="2021-04" db="EMBL/GenBank/DDBJ databases">
        <authorList>
            <person name="Gilroy R."/>
        </authorList>
    </citation>
    <scope>NUCLEOTIDE SEQUENCE</scope>
    <source>
        <strain evidence="4">ChiHjej11B10-19426</strain>
    </source>
</reference>
<dbReference type="InterPro" id="IPR006665">
    <property type="entry name" value="OmpA-like"/>
</dbReference>
<dbReference type="PROSITE" id="PS50005">
    <property type="entry name" value="TPR"/>
    <property type="match status" value="1"/>
</dbReference>
<evidence type="ECO:0000313" key="4">
    <source>
        <dbReference type="EMBL" id="HIZ14415.1"/>
    </source>
</evidence>
<evidence type="ECO:0000259" key="3">
    <source>
        <dbReference type="Pfam" id="PF00691"/>
    </source>
</evidence>
<feature type="chain" id="PRO_5039665567" evidence="2">
    <location>
        <begin position="20"/>
        <end position="517"/>
    </location>
</feature>
<evidence type="ECO:0000256" key="2">
    <source>
        <dbReference type="SAM" id="SignalP"/>
    </source>
</evidence>
<sequence>MKRIILILLLLVASHSLCAGKGRDRQLPEITYDSIRACWQGDSLQLRFRARIAGRLPRGGRYIGLIPKLGETTFPAIGYFRPTEARYFRRRQFFDPQQTPEMAHTVLARRGNDVHYVNYEQSLLMPSTPSDSVLLIETRLFTCCSSTLKALKGLRIPLHPGYRRDTVYIYDNRNDRLPLPVAVVSLPLYEANVTFLEPQPEAVKERTASATVRLTYPVNVSRVLSYFGDNATELHHIDSILNRIATDTATYRITRIAITGYASPEDTYEHNLHLSERRAYGMRDWLADNYGLDRNTISCQGAGEDWDGLRALVAASDLSFRDEVLAIIDRYDLWHGREKHLMELHGGRTYNYLLPHFFPTLRRMELEMEYSVRSFTPDESADRLTSHPQDLSLQEIYDVARERNTDQTIARERDQYGKEYDIAVRYFPDDVSANINAASAALVRGDLEQAHECLEQVADGPMAANNLGIYYWLCGDTAMAEQYFRKAMETDPVRAAHNLSELARWLEEQQNENEASR</sequence>
<dbReference type="SUPFAM" id="SSF103088">
    <property type="entry name" value="OmpA-like"/>
    <property type="match status" value="1"/>
</dbReference>
<gene>
    <name evidence="4" type="ORF">H9816_00660</name>
</gene>
<dbReference type="Pfam" id="PF00691">
    <property type="entry name" value="OmpA"/>
    <property type="match status" value="1"/>
</dbReference>
<dbReference type="EMBL" id="DXCC01000003">
    <property type="protein sequence ID" value="HIZ14415.1"/>
    <property type="molecule type" value="Genomic_DNA"/>
</dbReference>
<dbReference type="Gene3D" id="3.30.1330.60">
    <property type="entry name" value="OmpA-like domain"/>
    <property type="match status" value="1"/>
</dbReference>
<protein>
    <submittedName>
        <fullName evidence="4">OmpA family protein</fullName>
    </submittedName>
</protein>
<keyword evidence="1" id="KW-0802">TPR repeat</keyword>
<keyword evidence="2" id="KW-0732">Signal</keyword>
<name>A0A9D2IL61_9BACT</name>
<dbReference type="InterPro" id="IPR019734">
    <property type="entry name" value="TPR_rpt"/>
</dbReference>
<accession>A0A9D2IL61</accession>
<evidence type="ECO:0000313" key="5">
    <source>
        <dbReference type="Proteomes" id="UP000824014"/>
    </source>
</evidence>
<dbReference type="Gene3D" id="1.25.40.10">
    <property type="entry name" value="Tetratricopeptide repeat domain"/>
    <property type="match status" value="1"/>
</dbReference>
<dbReference type="AlphaFoldDB" id="A0A9D2IL61"/>
<feature type="signal peptide" evidence="2">
    <location>
        <begin position="1"/>
        <end position="19"/>
    </location>
</feature>
<dbReference type="Proteomes" id="UP000824014">
    <property type="component" value="Unassembled WGS sequence"/>
</dbReference>
<proteinExistence type="predicted"/>
<dbReference type="SUPFAM" id="SSF48452">
    <property type="entry name" value="TPR-like"/>
    <property type="match status" value="1"/>
</dbReference>
<comment type="caution">
    <text evidence="4">The sequence shown here is derived from an EMBL/GenBank/DDBJ whole genome shotgun (WGS) entry which is preliminary data.</text>
</comment>
<reference evidence="4" key="1">
    <citation type="journal article" date="2021" name="PeerJ">
        <title>Extensive microbial diversity within the chicken gut microbiome revealed by metagenomics and culture.</title>
        <authorList>
            <person name="Gilroy R."/>
            <person name="Ravi A."/>
            <person name="Getino M."/>
            <person name="Pursley I."/>
            <person name="Horton D.L."/>
            <person name="Alikhan N.F."/>
            <person name="Baker D."/>
            <person name="Gharbi K."/>
            <person name="Hall N."/>
            <person name="Watson M."/>
            <person name="Adriaenssens E.M."/>
            <person name="Foster-Nyarko E."/>
            <person name="Jarju S."/>
            <person name="Secka A."/>
            <person name="Antonio M."/>
            <person name="Oren A."/>
            <person name="Chaudhuri R.R."/>
            <person name="La Ragione R."/>
            <person name="Hildebrand F."/>
            <person name="Pallen M.J."/>
        </authorList>
    </citation>
    <scope>NUCLEOTIDE SEQUENCE</scope>
    <source>
        <strain evidence="4">ChiHjej11B10-19426</strain>
    </source>
</reference>
<feature type="domain" description="OmpA-like" evidence="3">
    <location>
        <begin position="226"/>
        <end position="304"/>
    </location>
</feature>